<sequence length="47" mass="5266">MWPMSKHSCSGLMPFALSAVSSSMISSKEFSKTVLKTNSLRDFEYFA</sequence>
<dbReference type="AlphaFoldDB" id="A0A6J5ZYW9"/>
<protein>
    <submittedName>
        <fullName evidence="1">Unannotated protein</fullName>
    </submittedName>
</protein>
<gene>
    <name evidence="1" type="ORF">UFOPK3547_01201</name>
</gene>
<accession>A0A6J5ZYW9</accession>
<proteinExistence type="predicted"/>
<evidence type="ECO:0000313" key="1">
    <source>
        <dbReference type="EMBL" id="CAB4345960.1"/>
    </source>
</evidence>
<organism evidence="1">
    <name type="scientific">freshwater metagenome</name>
    <dbReference type="NCBI Taxonomy" id="449393"/>
    <lineage>
        <taxon>unclassified sequences</taxon>
        <taxon>metagenomes</taxon>
        <taxon>ecological metagenomes</taxon>
    </lineage>
</organism>
<reference evidence="1" key="1">
    <citation type="submission" date="2020-05" db="EMBL/GenBank/DDBJ databases">
        <authorList>
            <person name="Chiriac C."/>
            <person name="Salcher M."/>
            <person name="Ghai R."/>
            <person name="Kavagutti S V."/>
        </authorList>
    </citation>
    <scope>NUCLEOTIDE SEQUENCE</scope>
</reference>
<name>A0A6J5ZYW9_9ZZZZ</name>
<dbReference type="EMBL" id="CAESAN010000105">
    <property type="protein sequence ID" value="CAB4345960.1"/>
    <property type="molecule type" value="Genomic_DNA"/>
</dbReference>